<name>A0A1I6G5W3_9GAMM</name>
<proteinExistence type="predicted"/>
<dbReference type="Gene3D" id="1.20.910.10">
    <property type="entry name" value="Heme oxygenase-like"/>
    <property type="match status" value="1"/>
</dbReference>
<accession>A0A1I6G5W3</accession>
<evidence type="ECO:0000313" key="1">
    <source>
        <dbReference type="EMBL" id="SFR37427.1"/>
    </source>
</evidence>
<dbReference type="RefSeq" id="WP_092854403.1">
    <property type="nucleotide sequence ID" value="NZ_FOYU01000001.1"/>
</dbReference>
<dbReference type="Pfam" id="PF14518">
    <property type="entry name" value="Haem_oxygenas_2"/>
    <property type="match status" value="1"/>
</dbReference>
<dbReference type="EMBL" id="FOYU01000001">
    <property type="protein sequence ID" value="SFR37427.1"/>
    <property type="molecule type" value="Genomic_DNA"/>
</dbReference>
<gene>
    <name evidence="1" type="ORF">SAMN04488070_0196</name>
</gene>
<dbReference type="InterPro" id="IPR016084">
    <property type="entry name" value="Haem_Oase-like_multi-hlx"/>
</dbReference>
<keyword evidence="2" id="KW-1185">Reference proteome</keyword>
<dbReference type="SUPFAM" id="SSF48613">
    <property type="entry name" value="Heme oxygenase-like"/>
    <property type="match status" value="1"/>
</dbReference>
<reference evidence="2" key="1">
    <citation type="submission" date="2016-10" db="EMBL/GenBank/DDBJ databases">
        <authorList>
            <person name="Varghese N."/>
            <person name="Submissions S."/>
        </authorList>
    </citation>
    <scope>NUCLEOTIDE SEQUENCE [LARGE SCALE GENOMIC DNA]</scope>
    <source>
        <strain evidence="2">CGMCC 1.7285</strain>
    </source>
</reference>
<dbReference type="AlphaFoldDB" id="A0A1I6G5W3"/>
<evidence type="ECO:0000313" key="2">
    <source>
        <dbReference type="Proteomes" id="UP000199424"/>
    </source>
</evidence>
<sequence>MSFFNQLCEATKAEKQYLLSAPIIADALAGRISLAQYQAFLTQAFHHVKHTTPLLMRAGSRISHQQEWMRRAIIEYINEEYGHERWILNDLKATGLQPKVVEQSEAHTSTAAMVALVYHRIDDVHPASFFGMAHVLEGTSVKLATQAAGKIKDNLKLPDTAFSYLLSHGDLDLEHVEFFETLMNKVTDEAAQQAIITTAKHVYRLYGDMFRAIPELAAEPVSEIHELAS</sequence>
<dbReference type="Proteomes" id="UP000199424">
    <property type="component" value="Unassembled WGS sequence"/>
</dbReference>
<protein>
    <submittedName>
        <fullName evidence="1">Pyrroloquinoline quinone (PQQ) biosynthesis protein C</fullName>
    </submittedName>
</protein>
<organism evidence="1 2">
    <name type="scientific">Pseudidiomarina maritima</name>
    <dbReference type="NCBI Taxonomy" id="519453"/>
    <lineage>
        <taxon>Bacteria</taxon>
        <taxon>Pseudomonadati</taxon>
        <taxon>Pseudomonadota</taxon>
        <taxon>Gammaproteobacteria</taxon>
        <taxon>Alteromonadales</taxon>
        <taxon>Idiomarinaceae</taxon>
        <taxon>Pseudidiomarina</taxon>
    </lineage>
</organism>